<dbReference type="SUPFAM" id="SSF52540">
    <property type="entry name" value="P-loop containing nucleoside triphosphate hydrolases"/>
    <property type="match status" value="1"/>
</dbReference>
<dbReference type="EMBL" id="JAQIBD010000001">
    <property type="protein sequence ID" value="MDM5271462.1"/>
    <property type="molecule type" value="Genomic_DNA"/>
</dbReference>
<keyword evidence="9" id="KW-0963">Cytoplasm</keyword>
<dbReference type="CDD" id="cd00071">
    <property type="entry name" value="GMPK"/>
    <property type="match status" value="1"/>
</dbReference>
<keyword evidence="12" id="KW-1185">Reference proteome</keyword>
<keyword evidence="5 9" id="KW-0547">Nucleotide-binding</keyword>
<feature type="domain" description="Guanylate kinase-like" evidence="10">
    <location>
        <begin position="9"/>
        <end position="188"/>
    </location>
</feature>
<name>A0ABT7QXE5_9BACT</name>
<dbReference type="InterPro" id="IPR008145">
    <property type="entry name" value="GK/Ca_channel_bsu"/>
</dbReference>
<keyword evidence="7 9" id="KW-0067">ATP-binding</keyword>
<evidence type="ECO:0000313" key="11">
    <source>
        <dbReference type="EMBL" id="MDM5271462.1"/>
    </source>
</evidence>
<organism evidence="11 12">
    <name type="scientific">Sulfurovum zhangzhouensis</name>
    <dbReference type="NCBI Taxonomy" id="3019067"/>
    <lineage>
        <taxon>Bacteria</taxon>
        <taxon>Pseudomonadati</taxon>
        <taxon>Campylobacterota</taxon>
        <taxon>Epsilonproteobacteria</taxon>
        <taxon>Campylobacterales</taxon>
        <taxon>Sulfurovaceae</taxon>
        <taxon>Sulfurovum</taxon>
    </lineage>
</organism>
<dbReference type="PANTHER" id="PTHR23117">
    <property type="entry name" value="GUANYLATE KINASE-RELATED"/>
    <property type="match status" value="1"/>
</dbReference>
<comment type="subcellular location">
    <subcellularLocation>
        <location evidence="9">Cytoplasm</location>
    </subcellularLocation>
</comment>
<dbReference type="NCBIfam" id="TIGR03263">
    <property type="entry name" value="guanyl_kin"/>
    <property type="match status" value="1"/>
</dbReference>
<dbReference type="InterPro" id="IPR008144">
    <property type="entry name" value="Guanylate_kin-like_dom"/>
</dbReference>
<dbReference type="GO" id="GO:0004385">
    <property type="term" value="F:GMP kinase activity"/>
    <property type="evidence" value="ECO:0007669"/>
    <property type="project" value="UniProtKB-EC"/>
</dbReference>
<dbReference type="InterPro" id="IPR027417">
    <property type="entry name" value="P-loop_NTPase"/>
</dbReference>
<dbReference type="SMART" id="SM00072">
    <property type="entry name" value="GuKc"/>
    <property type="match status" value="1"/>
</dbReference>
<evidence type="ECO:0000313" key="12">
    <source>
        <dbReference type="Proteomes" id="UP001169069"/>
    </source>
</evidence>
<dbReference type="Pfam" id="PF00625">
    <property type="entry name" value="Guanylate_kin"/>
    <property type="match status" value="1"/>
</dbReference>
<evidence type="ECO:0000256" key="6">
    <source>
        <dbReference type="ARBA" id="ARBA00022777"/>
    </source>
</evidence>
<keyword evidence="6 9" id="KW-0418">Kinase</keyword>
<gene>
    <name evidence="9 11" type="primary">gmk</name>
    <name evidence="11" type="ORF">PGH07_04665</name>
</gene>
<evidence type="ECO:0000256" key="8">
    <source>
        <dbReference type="ARBA" id="ARBA00030128"/>
    </source>
</evidence>
<dbReference type="PROSITE" id="PS50052">
    <property type="entry name" value="GUANYLATE_KINASE_2"/>
    <property type="match status" value="1"/>
</dbReference>
<evidence type="ECO:0000256" key="7">
    <source>
        <dbReference type="ARBA" id="ARBA00022840"/>
    </source>
</evidence>
<protein>
    <recommendedName>
        <fullName evidence="3 9">Guanylate kinase</fullName>
        <ecNumber evidence="2 9">2.7.4.8</ecNumber>
    </recommendedName>
    <alternativeName>
        <fullName evidence="8 9">GMP kinase</fullName>
    </alternativeName>
</protein>
<evidence type="ECO:0000256" key="4">
    <source>
        <dbReference type="ARBA" id="ARBA00022679"/>
    </source>
</evidence>
<evidence type="ECO:0000256" key="9">
    <source>
        <dbReference type="HAMAP-Rule" id="MF_00328"/>
    </source>
</evidence>
<comment type="similarity">
    <text evidence="1 9">Belongs to the guanylate kinase family.</text>
</comment>
<dbReference type="PROSITE" id="PS00856">
    <property type="entry name" value="GUANYLATE_KINASE_1"/>
    <property type="match status" value="1"/>
</dbReference>
<sequence length="209" mass="23411">MSNKISNNGAILVLSGPSGAGKSTIINAAAEEIGEYYFSISTTTRPPRVGEEHGKDYFFVSKEEFEEDIKAGNFLEYAEVHGNYYGTSLKPVREALQEGKLVIFDIDVQGHRLVRAKMNDITTSAFITPPTLSELESRLRARSTDDEAVISKRIENAKKEILAVGEYDFTILNDTVEDATKEFVIIAKAARLKQNEEDQTEFITRWLTH</sequence>
<dbReference type="EC" id="2.7.4.8" evidence="2 9"/>
<accession>A0ABT7QXE5</accession>
<dbReference type="HAMAP" id="MF_00328">
    <property type="entry name" value="Guanylate_kinase"/>
    <property type="match status" value="1"/>
</dbReference>
<comment type="function">
    <text evidence="9">Essential for recycling GMP and indirectly, cGMP.</text>
</comment>
<evidence type="ECO:0000259" key="10">
    <source>
        <dbReference type="PROSITE" id="PS50052"/>
    </source>
</evidence>
<dbReference type="Gene3D" id="3.40.50.300">
    <property type="entry name" value="P-loop containing nucleotide triphosphate hydrolases"/>
    <property type="match status" value="1"/>
</dbReference>
<comment type="catalytic activity">
    <reaction evidence="9">
        <text>GMP + ATP = GDP + ADP</text>
        <dbReference type="Rhea" id="RHEA:20780"/>
        <dbReference type="ChEBI" id="CHEBI:30616"/>
        <dbReference type="ChEBI" id="CHEBI:58115"/>
        <dbReference type="ChEBI" id="CHEBI:58189"/>
        <dbReference type="ChEBI" id="CHEBI:456216"/>
        <dbReference type="EC" id="2.7.4.8"/>
    </reaction>
</comment>
<dbReference type="InterPro" id="IPR020590">
    <property type="entry name" value="Guanylate_kinase_CS"/>
</dbReference>
<dbReference type="Gene3D" id="3.30.63.10">
    <property type="entry name" value="Guanylate Kinase phosphate binding domain"/>
    <property type="match status" value="1"/>
</dbReference>
<keyword evidence="4 9" id="KW-0808">Transferase</keyword>
<dbReference type="InterPro" id="IPR017665">
    <property type="entry name" value="Guanylate_kinase"/>
</dbReference>
<reference evidence="11" key="1">
    <citation type="submission" date="2023-01" db="EMBL/GenBank/DDBJ databases">
        <title>Sulfurovum sp. zt1-1 genome assembly.</title>
        <authorList>
            <person name="Wang J."/>
        </authorList>
    </citation>
    <scope>NUCLEOTIDE SEQUENCE</scope>
    <source>
        <strain evidence="11">Zt1-1</strain>
    </source>
</reference>
<dbReference type="Proteomes" id="UP001169069">
    <property type="component" value="Unassembled WGS sequence"/>
</dbReference>
<proteinExistence type="inferred from homology"/>
<evidence type="ECO:0000256" key="2">
    <source>
        <dbReference type="ARBA" id="ARBA00012961"/>
    </source>
</evidence>
<evidence type="ECO:0000256" key="5">
    <source>
        <dbReference type="ARBA" id="ARBA00022741"/>
    </source>
</evidence>
<evidence type="ECO:0000256" key="1">
    <source>
        <dbReference type="ARBA" id="ARBA00005790"/>
    </source>
</evidence>
<dbReference type="RefSeq" id="WP_289412925.1">
    <property type="nucleotide sequence ID" value="NZ_JAQIBD010000001.1"/>
</dbReference>
<feature type="binding site" evidence="9">
    <location>
        <begin position="16"/>
        <end position="23"/>
    </location>
    <ligand>
        <name>ATP</name>
        <dbReference type="ChEBI" id="CHEBI:30616"/>
    </ligand>
</feature>
<comment type="caution">
    <text evidence="11">The sequence shown here is derived from an EMBL/GenBank/DDBJ whole genome shotgun (WGS) entry which is preliminary data.</text>
</comment>
<evidence type="ECO:0000256" key="3">
    <source>
        <dbReference type="ARBA" id="ARBA00016296"/>
    </source>
</evidence>
<dbReference type="PANTHER" id="PTHR23117:SF13">
    <property type="entry name" value="GUANYLATE KINASE"/>
    <property type="match status" value="1"/>
</dbReference>